<feature type="active site" evidence="9">
    <location>
        <position position="45"/>
    </location>
</feature>
<dbReference type="SMART" id="SM00535">
    <property type="entry name" value="RIBOc"/>
    <property type="match status" value="1"/>
</dbReference>
<dbReference type="Pfam" id="PF14622">
    <property type="entry name" value="Ribonucleas_3_3"/>
    <property type="match status" value="1"/>
</dbReference>
<dbReference type="NCBIfam" id="TIGR02191">
    <property type="entry name" value="RNaseIII"/>
    <property type="match status" value="1"/>
</dbReference>
<dbReference type="KEGG" id="spii:G7077_11980"/>
<dbReference type="Gene3D" id="3.30.160.20">
    <property type="match status" value="1"/>
</dbReference>
<name>A0A6G7YS09_9SPHN</name>
<evidence type="ECO:0000256" key="1">
    <source>
        <dbReference type="ARBA" id="ARBA00000109"/>
    </source>
</evidence>
<comment type="subcellular location">
    <subcellularLocation>
        <location evidence="9">Cytoplasm</location>
    </subcellularLocation>
</comment>
<dbReference type="GO" id="GO:0004525">
    <property type="term" value="F:ribonuclease III activity"/>
    <property type="evidence" value="ECO:0007669"/>
    <property type="project" value="UniProtKB-UniRule"/>
</dbReference>
<keyword evidence="6 9" id="KW-0255">Endonuclease</keyword>
<feature type="active site" evidence="9">
    <location>
        <position position="117"/>
    </location>
</feature>
<keyword evidence="9" id="KW-0963">Cytoplasm</keyword>
<feature type="binding site" evidence="9">
    <location>
        <position position="117"/>
    </location>
    <ligand>
        <name>Mg(2+)</name>
        <dbReference type="ChEBI" id="CHEBI:18420"/>
    </ligand>
</feature>
<dbReference type="CDD" id="cd00593">
    <property type="entry name" value="RIBOc"/>
    <property type="match status" value="1"/>
</dbReference>
<evidence type="ECO:0000256" key="4">
    <source>
        <dbReference type="ARBA" id="ARBA00022664"/>
    </source>
</evidence>
<dbReference type="SUPFAM" id="SSF54768">
    <property type="entry name" value="dsRNA-binding domain-like"/>
    <property type="match status" value="1"/>
</dbReference>
<dbReference type="GO" id="GO:0006397">
    <property type="term" value="P:mRNA processing"/>
    <property type="evidence" value="ECO:0007669"/>
    <property type="project" value="UniProtKB-UniRule"/>
</dbReference>
<evidence type="ECO:0000256" key="6">
    <source>
        <dbReference type="ARBA" id="ARBA00022759"/>
    </source>
</evidence>
<dbReference type="GO" id="GO:0019843">
    <property type="term" value="F:rRNA binding"/>
    <property type="evidence" value="ECO:0007669"/>
    <property type="project" value="UniProtKB-KW"/>
</dbReference>
<dbReference type="Gene3D" id="1.10.1520.10">
    <property type="entry name" value="Ribonuclease III domain"/>
    <property type="match status" value="1"/>
</dbReference>
<dbReference type="PANTHER" id="PTHR11207:SF0">
    <property type="entry name" value="RIBONUCLEASE 3"/>
    <property type="match status" value="1"/>
</dbReference>
<keyword evidence="9" id="KW-0460">Magnesium</keyword>
<dbReference type="PROSITE" id="PS50142">
    <property type="entry name" value="RNASE_3_2"/>
    <property type="match status" value="1"/>
</dbReference>
<dbReference type="HAMAP" id="MF_00104">
    <property type="entry name" value="RNase_III"/>
    <property type="match status" value="1"/>
</dbReference>
<protein>
    <recommendedName>
        <fullName evidence="9">Ribonuclease 3</fullName>
        <ecNumber evidence="9">3.1.26.3</ecNumber>
    </recommendedName>
    <alternativeName>
        <fullName evidence="9">Ribonuclease III</fullName>
        <shortName evidence="9">RNase III</shortName>
    </alternativeName>
</protein>
<evidence type="ECO:0000256" key="3">
    <source>
        <dbReference type="ARBA" id="ARBA00022552"/>
    </source>
</evidence>
<feature type="binding site" evidence="9">
    <location>
        <position position="41"/>
    </location>
    <ligand>
        <name>Mg(2+)</name>
        <dbReference type="ChEBI" id="CHEBI:18420"/>
    </ligand>
</feature>
<evidence type="ECO:0000313" key="13">
    <source>
        <dbReference type="Proteomes" id="UP000503222"/>
    </source>
</evidence>
<keyword evidence="9" id="KW-0819">tRNA processing</keyword>
<proteinExistence type="inferred from homology"/>
<dbReference type="SMART" id="SM00358">
    <property type="entry name" value="DSRM"/>
    <property type="match status" value="1"/>
</dbReference>
<dbReference type="GO" id="GO:0003725">
    <property type="term" value="F:double-stranded RNA binding"/>
    <property type="evidence" value="ECO:0007669"/>
    <property type="project" value="TreeGrafter"/>
</dbReference>
<dbReference type="GO" id="GO:0005737">
    <property type="term" value="C:cytoplasm"/>
    <property type="evidence" value="ECO:0007669"/>
    <property type="project" value="UniProtKB-SubCell"/>
</dbReference>
<feature type="domain" description="DRBM" evidence="10">
    <location>
        <begin position="153"/>
        <end position="220"/>
    </location>
</feature>
<evidence type="ECO:0000256" key="9">
    <source>
        <dbReference type="HAMAP-Rule" id="MF_00104"/>
    </source>
</evidence>
<dbReference type="PANTHER" id="PTHR11207">
    <property type="entry name" value="RIBONUCLEASE III"/>
    <property type="match status" value="1"/>
</dbReference>
<dbReference type="PROSITE" id="PS00517">
    <property type="entry name" value="RNASE_3_1"/>
    <property type="match status" value="1"/>
</dbReference>
<keyword evidence="4 9" id="KW-0507">mRNA processing</keyword>
<dbReference type="InterPro" id="IPR036389">
    <property type="entry name" value="RNase_III_sf"/>
</dbReference>
<accession>A0A6G7YS09</accession>
<dbReference type="EC" id="3.1.26.3" evidence="9"/>
<organism evidence="12 13">
    <name type="scientific">Sphingomonas piscis</name>
    <dbReference type="NCBI Taxonomy" id="2714943"/>
    <lineage>
        <taxon>Bacteria</taxon>
        <taxon>Pseudomonadati</taxon>
        <taxon>Pseudomonadota</taxon>
        <taxon>Alphaproteobacteria</taxon>
        <taxon>Sphingomonadales</taxon>
        <taxon>Sphingomonadaceae</taxon>
        <taxon>Sphingomonas</taxon>
    </lineage>
</organism>
<sequence length="220" mass="23841">MNSVDQFVREALGHQPRDLHLFERALTHSSANSRESYERLEFLGDRVLGLVIARWLYDSYAQEPEGQLSKRYNALVNRESCADVGRQIGLPALIRLGKQAREDGANRSDNVVGDVVEALLGALLIDGGMEVAEAFVRRNWADAIQHQGRAPQHPKSQLQELAAARDLKAPAYEVVGRSGAHHAPVFTVKVSVKGLGEAQADGGSKQDAETAAAAALLGQL</sequence>
<keyword evidence="3 9" id="KW-0698">rRNA processing</keyword>
<keyword evidence="9" id="KW-0699">rRNA-binding</keyword>
<evidence type="ECO:0000259" key="11">
    <source>
        <dbReference type="PROSITE" id="PS50142"/>
    </source>
</evidence>
<keyword evidence="9" id="KW-0479">Metal-binding</keyword>
<dbReference type="Proteomes" id="UP000503222">
    <property type="component" value="Chromosome"/>
</dbReference>
<evidence type="ECO:0000256" key="7">
    <source>
        <dbReference type="ARBA" id="ARBA00022801"/>
    </source>
</evidence>
<dbReference type="GO" id="GO:0008033">
    <property type="term" value="P:tRNA processing"/>
    <property type="evidence" value="ECO:0007669"/>
    <property type="project" value="UniProtKB-KW"/>
</dbReference>
<comment type="subunit">
    <text evidence="9">Homodimer.</text>
</comment>
<feature type="binding site" evidence="9">
    <location>
        <position position="114"/>
    </location>
    <ligand>
        <name>Mg(2+)</name>
        <dbReference type="ChEBI" id="CHEBI:18420"/>
    </ligand>
</feature>
<dbReference type="RefSeq" id="WP_166411906.1">
    <property type="nucleotide sequence ID" value="NZ_CP049869.1"/>
</dbReference>
<comment type="catalytic activity">
    <reaction evidence="1 9">
        <text>Endonucleolytic cleavage to 5'-phosphomonoester.</text>
        <dbReference type="EC" id="3.1.26.3"/>
    </reaction>
</comment>
<dbReference type="GO" id="GO:0010468">
    <property type="term" value="P:regulation of gene expression"/>
    <property type="evidence" value="ECO:0007669"/>
    <property type="project" value="TreeGrafter"/>
</dbReference>
<dbReference type="InterPro" id="IPR000999">
    <property type="entry name" value="RNase_III_dom"/>
</dbReference>
<evidence type="ECO:0000256" key="2">
    <source>
        <dbReference type="ARBA" id="ARBA00010183"/>
    </source>
</evidence>
<dbReference type="Pfam" id="PF00035">
    <property type="entry name" value="dsrm"/>
    <property type="match status" value="1"/>
</dbReference>
<dbReference type="GO" id="GO:0046872">
    <property type="term" value="F:metal ion binding"/>
    <property type="evidence" value="ECO:0007669"/>
    <property type="project" value="UniProtKB-KW"/>
</dbReference>
<keyword evidence="5 9" id="KW-0540">Nuclease</keyword>
<comment type="cofactor">
    <cofactor evidence="9">
        <name>Mg(2+)</name>
        <dbReference type="ChEBI" id="CHEBI:18420"/>
    </cofactor>
</comment>
<comment type="similarity">
    <text evidence="2">Belongs to the ribonuclease III family.</text>
</comment>
<dbReference type="InterPro" id="IPR011907">
    <property type="entry name" value="RNase_III"/>
</dbReference>
<keyword evidence="8 9" id="KW-0694">RNA-binding</keyword>
<evidence type="ECO:0000256" key="5">
    <source>
        <dbReference type="ARBA" id="ARBA00022722"/>
    </source>
</evidence>
<evidence type="ECO:0000313" key="12">
    <source>
        <dbReference type="EMBL" id="QIK79519.1"/>
    </source>
</evidence>
<evidence type="ECO:0000256" key="8">
    <source>
        <dbReference type="ARBA" id="ARBA00022884"/>
    </source>
</evidence>
<keyword evidence="7 9" id="KW-0378">Hydrolase</keyword>
<dbReference type="InterPro" id="IPR014720">
    <property type="entry name" value="dsRBD_dom"/>
</dbReference>
<dbReference type="SUPFAM" id="SSF69065">
    <property type="entry name" value="RNase III domain-like"/>
    <property type="match status" value="1"/>
</dbReference>
<comment type="function">
    <text evidence="9">Digests double-stranded RNA. Involved in the processing of primary rRNA transcript to yield the immediate precursors to the large and small rRNAs (23S and 16S). Processes some mRNAs, and tRNAs when they are encoded in the rRNA operon. Processes pre-crRNA and tracrRNA of type II CRISPR loci if present in the organism.</text>
</comment>
<dbReference type="AlphaFoldDB" id="A0A6G7YS09"/>
<dbReference type="FunFam" id="1.10.1520.10:FF:000001">
    <property type="entry name" value="Ribonuclease 3"/>
    <property type="match status" value="1"/>
</dbReference>
<keyword evidence="13" id="KW-1185">Reference proteome</keyword>
<dbReference type="EMBL" id="CP049869">
    <property type="protein sequence ID" value="QIK79519.1"/>
    <property type="molecule type" value="Genomic_DNA"/>
</dbReference>
<gene>
    <name evidence="9 12" type="primary">rnc</name>
    <name evidence="12" type="ORF">G7077_11980</name>
</gene>
<feature type="domain" description="RNase III" evidence="11">
    <location>
        <begin position="5"/>
        <end position="128"/>
    </location>
</feature>
<dbReference type="CDD" id="cd10845">
    <property type="entry name" value="DSRM_RNAse_III_family"/>
    <property type="match status" value="1"/>
</dbReference>
<reference evidence="12 13" key="1">
    <citation type="submission" date="2020-03" db="EMBL/GenBank/DDBJ databases">
        <title>Sphingomonas sp. nov., isolated from fish.</title>
        <authorList>
            <person name="Hyun D.-W."/>
            <person name="Bae J.-W."/>
        </authorList>
    </citation>
    <scope>NUCLEOTIDE SEQUENCE [LARGE SCALE GENOMIC DNA]</scope>
    <source>
        <strain evidence="12 13">HDW15B</strain>
    </source>
</reference>
<evidence type="ECO:0000259" key="10">
    <source>
        <dbReference type="PROSITE" id="PS50137"/>
    </source>
</evidence>
<dbReference type="PROSITE" id="PS50137">
    <property type="entry name" value="DS_RBD"/>
    <property type="match status" value="1"/>
</dbReference>
<dbReference type="GO" id="GO:0006364">
    <property type="term" value="P:rRNA processing"/>
    <property type="evidence" value="ECO:0007669"/>
    <property type="project" value="UniProtKB-UniRule"/>
</dbReference>